<proteinExistence type="predicted"/>
<sequence length="246" mass="27228">MVILLGLLRTFVVNAIVATDQEMQYFSVALPLDVDPSSSSSGIILPRGLIDHLVDGFVSDVKKQLDDERSSIVNQITIFESRFDGLDTRFEDLNSKFVGVINVVENLVRVHNESKSFVGAAKSIIRTSLVNRIQSLKIELINAIESLVQLLHETNSRLVFGGSPKSTVLGDSVGEEVDYQALNSQQINDVNQSIVEATTVDIPILDAVSRKRRRCDNGKKDDNDLPRWNLITSEYSVVGKHAIYGD</sequence>
<reference evidence="3" key="1">
    <citation type="journal article" date="2023" name="Proc. Natl. Acad. Sci. U.S.A.">
        <title>Genomic and structural basis for evolution of tropane alkaloid biosynthesis.</title>
        <authorList>
            <person name="Wanga Y.-J."/>
            <person name="Taina T."/>
            <person name="Yua J.-Y."/>
            <person name="Lia J."/>
            <person name="Xua B."/>
            <person name="Chenc J."/>
            <person name="D'Auriad J.C."/>
            <person name="Huanga J.-P."/>
            <person name="Huanga S.-X."/>
        </authorList>
    </citation>
    <scope>NUCLEOTIDE SEQUENCE [LARGE SCALE GENOMIC DNA]</scope>
    <source>
        <strain evidence="3">cv. KIB-2019</strain>
    </source>
</reference>
<comment type="caution">
    <text evidence="2">The sequence shown here is derived from an EMBL/GenBank/DDBJ whole genome shotgun (WGS) entry which is preliminary data.</text>
</comment>
<feature type="signal peptide" evidence="1">
    <location>
        <begin position="1"/>
        <end position="15"/>
    </location>
</feature>
<keyword evidence="1" id="KW-0732">Signal</keyword>
<dbReference type="OrthoDB" id="1327709at2759"/>
<accession>A0A9Q1QX25</accession>
<organism evidence="2 3">
    <name type="scientific">Anisodus acutangulus</name>
    <dbReference type="NCBI Taxonomy" id="402998"/>
    <lineage>
        <taxon>Eukaryota</taxon>
        <taxon>Viridiplantae</taxon>
        <taxon>Streptophyta</taxon>
        <taxon>Embryophyta</taxon>
        <taxon>Tracheophyta</taxon>
        <taxon>Spermatophyta</taxon>
        <taxon>Magnoliopsida</taxon>
        <taxon>eudicotyledons</taxon>
        <taxon>Gunneridae</taxon>
        <taxon>Pentapetalae</taxon>
        <taxon>asterids</taxon>
        <taxon>lamiids</taxon>
        <taxon>Solanales</taxon>
        <taxon>Solanaceae</taxon>
        <taxon>Solanoideae</taxon>
        <taxon>Hyoscyameae</taxon>
        <taxon>Anisodus</taxon>
    </lineage>
</organism>
<name>A0A9Q1QX25_9SOLA</name>
<protein>
    <submittedName>
        <fullName evidence="2">Uncharacterized protein</fullName>
    </submittedName>
</protein>
<evidence type="ECO:0000313" key="3">
    <source>
        <dbReference type="Proteomes" id="UP001152561"/>
    </source>
</evidence>
<dbReference type="EMBL" id="JAJAGQ010000023">
    <property type="protein sequence ID" value="KAJ8528361.1"/>
    <property type="molecule type" value="Genomic_DNA"/>
</dbReference>
<dbReference type="Proteomes" id="UP001152561">
    <property type="component" value="Unassembled WGS sequence"/>
</dbReference>
<evidence type="ECO:0000313" key="2">
    <source>
        <dbReference type="EMBL" id="KAJ8528361.1"/>
    </source>
</evidence>
<gene>
    <name evidence="2" type="ORF">K7X08_022053</name>
</gene>
<keyword evidence="3" id="KW-1185">Reference proteome</keyword>
<evidence type="ECO:0000256" key="1">
    <source>
        <dbReference type="SAM" id="SignalP"/>
    </source>
</evidence>
<dbReference type="AlphaFoldDB" id="A0A9Q1QX25"/>
<feature type="chain" id="PRO_5040508918" evidence="1">
    <location>
        <begin position="16"/>
        <end position="246"/>
    </location>
</feature>